<sequence>MSREDITPALPQHVNPPIPNIGQPQVNPSPPVQDSVQVEALFEIRNIRSDSTKYNYVLSVMDGETLNHVSDVIRSTLGADRYCHEGDYTLLNREIILPHSFNLAMLGNRIKTRAIERCVNPRRRTCVR</sequence>
<dbReference type="AlphaFoldDB" id="A0ABD1E181"/>
<evidence type="ECO:0000259" key="2">
    <source>
        <dbReference type="Pfam" id="PF23055"/>
    </source>
</evidence>
<accession>A0ABD1E181</accession>
<comment type="caution">
    <text evidence="3">The sequence shown here is derived from an EMBL/GenBank/DDBJ whole genome shotgun (WGS) entry which is preliminary data.</text>
</comment>
<evidence type="ECO:0000313" key="4">
    <source>
        <dbReference type="Proteomes" id="UP001566132"/>
    </source>
</evidence>
<proteinExistence type="predicted"/>
<feature type="compositionally biased region" description="Polar residues" evidence="1">
    <location>
        <begin position="22"/>
        <end position="32"/>
    </location>
</feature>
<dbReference type="Proteomes" id="UP001566132">
    <property type="component" value="Unassembled WGS sequence"/>
</dbReference>
<dbReference type="Pfam" id="PF23055">
    <property type="entry name" value="DUF7041"/>
    <property type="match status" value="1"/>
</dbReference>
<protein>
    <recommendedName>
        <fullName evidence="2">DUF7041 domain-containing protein</fullName>
    </recommendedName>
</protein>
<organism evidence="3 4">
    <name type="scientific">Hypothenemus hampei</name>
    <name type="common">Coffee berry borer</name>
    <dbReference type="NCBI Taxonomy" id="57062"/>
    <lineage>
        <taxon>Eukaryota</taxon>
        <taxon>Metazoa</taxon>
        <taxon>Ecdysozoa</taxon>
        <taxon>Arthropoda</taxon>
        <taxon>Hexapoda</taxon>
        <taxon>Insecta</taxon>
        <taxon>Pterygota</taxon>
        <taxon>Neoptera</taxon>
        <taxon>Endopterygota</taxon>
        <taxon>Coleoptera</taxon>
        <taxon>Polyphaga</taxon>
        <taxon>Cucujiformia</taxon>
        <taxon>Curculionidae</taxon>
        <taxon>Scolytinae</taxon>
        <taxon>Hypothenemus</taxon>
    </lineage>
</organism>
<dbReference type="EMBL" id="JBDJPC010000014">
    <property type="protein sequence ID" value="KAL1488325.1"/>
    <property type="molecule type" value="Genomic_DNA"/>
</dbReference>
<gene>
    <name evidence="3" type="ORF">ABEB36_014802</name>
</gene>
<feature type="region of interest" description="Disordered" evidence="1">
    <location>
        <begin position="1"/>
        <end position="32"/>
    </location>
</feature>
<dbReference type="InterPro" id="IPR055469">
    <property type="entry name" value="DUF7041"/>
</dbReference>
<name>A0ABD1E181_HYPHA</name>
<keyword evidence="4" id="KW-1185">Reference proteome</keyword>
<evidence type="ECO:0000313" key="3">
    <source>
        <dbReference type="EMBL" id="KAL1488325.1"/>
    </source>
</evidence>
<reference evidence="3 4" key="1">
    <citation type="submission" date="2024-05" db="EMBL/GenBank/DDBJ databases">
        <title>Genetic variation in Jamaican populations of the coffee berry borer (Hypothenemus hampei).</title>
        <authorList>
            <person name="Errbii M."/>
            <person name="Myrie A."/>
        </authorList>
    </citation>
    <scope>NUCLEOTIDE SEQUENCE [LARGE SCALE GENOMIC DNA]</scope>
    <source>
        <strain evidence="3">JA-Hopewell-2020-01-JO</strain>
        <tissue evidence="3">Whole body</tissue>
    </source>
</reference>
<feature type="domain" description="DUF7041" evidence="2">
    <location>
        <begin position="36"/>
        <end position="82"/>
    </location>
</feature>
<evidence type="ECO:0000256" key="1">
    <source>
        <dbReference type="SAM" id="MobiDB-lite"/>
    </source>
</evidence>